<dbReference type="Pfam" id="PF00398">
    <property type="entry name" value="RrnaAD"/>
    <property type="match status" value="1"/>
</dbReference>
<evidence type="ECO:0000256" key="3">
    <source>
        <dbReference type="ARBA" id="ARBA00022691"/>
    </source>
</evidence>
<dbReference type="InterPro" id="IPR029063">
    <property type="entry name" value="SAM-dependent_MTases_sf"/>
</dbReference>
<dbReference type="CDD" id="cd02440">
    <property type="entry name" value="AdoMet_MTases"/>
    <property type="match status" value="1"/>
</dbReference>
<organism evidence="7 8">
    <name type="scientific">Nocardia cyriacigeorgica</name>
    <dbReference type="NCBI Taxonomy" id="135487"/>
    <lineage>
        <taxon>Bacteria</taxon>
        <taxon>Bacillati</taxon>
        <taxon>Actinomycetota</taxon>
        <taxon>Actinomycetes</taxon>
        <taxon>Mycobacteriales</taxon>
        <taxon>Nocardiaceae</taxon>
        <taxon>Nocardia</taxon>
    </lineage>
</organism>
<comment type="similarity">
    <text evidence="5">Belongs to the class I-like SAM-binding methyltransferase superfamily. rRNA adenine N(6)-methyltransferase family.</text>
</comment>
<gene>
    <name evidence="7" type="primary">rsmA_1</name>
    <name evidence="7" type="ORF">NCTC10797_01883</name>
</gene>
<dbReference type="PROSITE" id="PS01131">
    <property type="entry name" value="RRNA_A_DIMETH"/>
    <property type="match status" value="1"/>
</dbReference>
<evidence type="ECO:0000313" key="7">
    <source>
        <dbReference type="EMBL" id="VFA98118.1"/>
    </source>
</evidence>
<sequence>MSRKRFPPHARTTSTRKQLSQNFLVDPRAAQTIVRAAGVGAGDLVLEIGAGDGMLTRQLLARGYRVIAYEKDRYYARRLRARYAQDPRIRVVHNDFRGTKAPSAPFAVIANIPFGISTDILRWCLAAEHLTSATLLTQREFARKHSGDYGRWSKLTVTHWPAMTMTLGPHIRRSSFDPVPGVDAAVLRLARRPQPLLTGPESATYRAMVELGFSGVGGSLAASLRRGLPAAAVRTACAAAGIAGDEPVGLVHPDSWITLYRLLRRVPAHAC</sequence>
<reference evidence="7 8" key="1">
    <citation type="submission" date="2019-02" db="EMBL/GenBank/DDBJ databases">
        <authorList>
            <consortium name="Pathogen Informatics"/>
        </authorList>
    </citation>
    <scope>NUCLEOTIDE SEQUENCE [LARGE SCALE GENOMIC DNA]</scope>
    <source>
        <strain evidence="7 8">3012STDY6756504</strain>
    </source>
</reference>
<dbReference type="PANTHER" id="PTHR11727:SF7">
    <property type="entry name" value="DIMETHYLADENOSINE TRANSFERASE-RELATED"/>
    <property type="match status" value="1"/>
</dbReference>
<keyword evidence="3 5" id="KW-0949">S-adenosyl-L-methionine</keyword>
<feature type="binding site" evidence="5">
    <location>
        <position position="22"/>
    </location>
    <ligand>
        <name>S-adenosyl-L-methionine</name>
        <dbReference type="ChEBI" id="CHEBI:59789"/>
    </ligand>
</feature>
<dbReference type="GO" id="GO:0003723">
    <property type="term" value="F:RNA binding"/>
    <property type="evidence" value="ECO:0007669"/>
    <property type="project" value="UniProtKB-UniRule"/>
</dbReference>
<dbReference type="PANTHER" id="PTHR11727">
    <property type="entry name" value="DIMETHYLADENOSINE TRANSFERASE"/>
    <property type="match status" value="1"/>
</dbReference>
<dbReference type="InterPro" id="IPR020596">
    <property type="entry name" value="rRNA_Ade_Mease_Trfase_CS"/>
</dbReference>
<dbReference type="RefSeq" id="WP_036537018.1">
    <property type="nucleotide sequence ID" value="NZ_JADLRK010000014.1"/>
</dbReference>
<dbReference type="SMART" id="SM00650">
    <property type="entry name" value="rADc"/>
    <property type="match status" value="1"/>
</dbReference>
<dbReference type="GO" id="GO:0005829">
    <property type="term" value="C:cytosol"/>
    <property type="evidence" value="ECO:0007669"/>
    <property type="project" value="TreeGrafter"/>
</dbReference>
<evidence type="ECO:0000256" key="5">
    <source>
        <dbReference type="PROSITE-ProRule" id="PRU01026"/>
    </source>
</evidence>
<accession>A0A4U8W8V9</accession>
<protein>
    <submittedName>
        <fullName evidence="7">Ribosomal RNA small subunit methyltransferase A</fullName>
        <ecNumber evidence="7">2.1.1.182</ecNumber>
    </submittedName>
</protein>
<feature type="binding site" evidence="5">
    <location>
        <position position="70"/>
    </location>
    <ligand>
        <name>S-adenosyl-L-methionine</name>
        <dbReference type="ChEBI" id="CHEBI:59789"/>
    </ligand>
</feature>
<evidence type="ECO:0000313" key="8">
    <source>
        <dbReference type="Proteomes" id="UP000290439"/>
    </source>
</evidence>
<dbReference type="AlphaFoldDB" id="A0A4U8W8V9"/>
<dbReference type="OrthoDB" id="3616874at2"/>
<feature type="binding site" evidence="5">
    <location>
        <position position="24"/>
    </location>
    <ligand>
        <name>S-adenosyl-L-methionine</name>
        <dbReference type="ChEBI" id="CHEBI:59789"/>
    </ligand>
</feature>
<feature type="domain" description="Ribosomal RNA adenine methylase transferase N-terminal" evidence="6">
    <location>
        <begin position="29"/>
        <end position="193"/>
    </location>
</feature>
<proteinExistence type="inferred from homology"/>
<evidence type="ECO:0000256" key="1">
    <source>
        <dbReference type="ARBA" id="ARBA00022603"/>
    </source>
</evidence>
<evidence type="ECO:0000256" key="2">
    <source>
        <dbReference type="ARBA" id="ARBA00022679"/>
    </source>
</evidence>
<dbReference type="Gene3D" id="3.40.50.150">
    <property type="entry name" value="Vaccinia Virus protein VP39"/>
    <property type="match status" value="1"/>
</dbReference>
<dbReference type="Proteomes" id="UP000290439">
    <property type="component" value="Chromosome"/>
</dbReference>
<dbReference type="PROSITE" id="PS51689">
    <property type="entry name" value="SAM_RNA_A_N6_MT"/>
    <property type="match status" value="1"/>
</dbReference>
<dbReference type="SUPFAM" id="SSF53335">
    <property type="entry name" value="S-adenosyl-L-methionine-dependent methyltransferases"/>
    <property type="match status" value="1"/>
</dbReference>
<keyword evidence="4 5" id="KW-0694">RNA-binding</keyword>
<dbReference type="InterPro" id="IPR001737">
    <property type="entry name" value="KsgA/Erm"/>
</dbReference>
<dbReference type="EMBL" id="LR215973">
    <property type="protein sequence ID" value="VFA98118.1"/>
    <property type="molecule type" value="Genomic_DNA"/>
</dbReference>
<dbReference type="NCBIfam" id="NF000499">
    <property type="entry name" value="Erm23S_rRNA_broad"/>
    <property type="match status" value="1"/>
</dbReference>
<evidence type="ECO:0000259" key="6">
    <source>
        <dbReference type="SMART" id="SM00650"/>
    </source>
</evidence>
<feature type="binding site" evidence="5">
    <location>
        <position position="95"/>
    </location>
    <ligand>
        <name>S-adenosyl-L-methionine</name>
        <dbReference type="ChEBI" id="CHEBI:59789"/>
    </ligand>
</feature>
<dbReference type="GO" id="GO:0052908">
    <property type="term" value="F:16S rRNA (adenine(1518)-N(6)/adenine(1519)-N(6))-dimethyltransferase activity"/>
    <property type="evidence" value="ECO:0007669"/>
    <property type="project" value="UniProtKB-EC"/>
</dbReference>
<keyword evidence="1 5" id="KW-0489">Methyltransferase</keyword>
<feature type="binding site" evidence="5">
    <location>
        <position position="111"/>
    </location>
    <ligand>
        <name>S-adenosyl-L-methionine</name>
        <dbReference type="ChEBI" id="CHEBI:59789"/>
    </ligand>
</feature>
<evidence type="ECO:0000256" key="4">
    <source>
        <dbReference type="ARBA" id="ARBA00022884"/>
    </source>
</evidence>
<dbReference type="InterPro" id="IPR020598">
    <property type="entry name" value="rRNA_Ade_methylase_Trfase_N"/>
</dbReference>
<dbReference type="EC" id="2.1.1.182" evidence="7"/>
<name>A0A4U8W8V9_9NOCA</name>
<feature type="binding site" evidence="5">
    <location>
        <position position="49"/>
    </location>
    <ligand>
        <name>S-adenosyl-L-methionine</name>
        <dbReference type="ChEBI" id="CHEBI:59789"/>
    </ligand>
</feature>
<keyword evidence="2 5" id="KW-0808">Transferase</keyword>